<dbReference type="GO" id="GO:0016301">
    <property type="term" value="F:kinase activity"/>
    <property type="evidence" value="ECO:0007669"/>
    <property type="project" value="UniProtKB-KW"/>
</dbReference>
<dbReference type="PANTHER" id="PTHR37816:SF1">
    <property type="entry name" value="TOXIN"/>
    <property type="match status" value="1"/>
</dbReference>
<proteinExistence type="predicted"/>
<name>L9UA58_9GAMM</name>
<protein>
    <submittedName>
        <fullName evidence="1">Shikimate kinase</fullName>
    </submittedName>
</protein>
<dbReference type="PATRIC" id="fig|1204738.3.peg.3001"/>
<keyword evidence="1" id="KW-0418">Kinase</keyword>
<dbReference type="Gene3D" id="3.40.50.300">
    <property type="entry name" value="P-loop containing nucleotide triphosphate hydrolases"/>
    <property type="match status" value="1"/>
</dbReference>
<evidence type="ECO:0000313" key="2">
    <source>
        <dbReference type="Proteomes" id="UP000011651"/>
    </source>
</evidence>
<dbReference type="InterPro" id="IPR052922">
    <property type="entry name" value="Cytidylate_Kinase-2"/>
</dbReference>
<evidence type="ECO:0000313" key="1">
    <source>
        <dbReference type="EMBL" id="ELY21128.1"/>
    </source>
</evidence>
<accession>L9UA58</accession>
<comment type="caution">
    <text evidence="1">The sequence shown here is derived from an EMBL/GenBank/DDBJ whole genome shotgun (WGS) entry which is preliminary data.</text>
</comment>
<sequence length="189" mass="21998">MSRHLKRTPMKINVVGTSGSGKSTLAKQLADALNAPCVQLDQLFWRANWQGAPDDEFFAELEEALAASPQEWILDGNFDRTRHIKWREVDMVVWIDYPFWRVFSQALTRAVKRIISQEELWPGTGNHESFRKTFLSRDSVLLWSLKTWRQNRKRYFADMVNPRYAPIQFIRLTSIKEAQALVKSLNVGT</sequence>
<dbReference type="InterPro" id="IPR027417">
    <property type="entry name" value="P-loop_NTPase"/>
</dbReference>
<reference evidence="1 2" key="1">
    <citation type="journal article" date="2013" name="Genome Announc.">
        <title>Draft Genome of the Marine Gammaproteobacterium Halomonas titanicae.</title>
        <authorList>
            <person name="Sanchez-Porro C."/>
            <person name="de la Haba R.R."/>
            <person name="Cruz-Hernandez N."/>
            <person name="Gonzalez J.M."/>
            <person name="Reyes-Guirao C."/>
            <person name="Navarro-Sampedro L."/>
            <person name="Carballo M."/>
            <person name="Ventosa A."/>
        </authorList>
    </citation>
    <scope>NUCLEOTIDE SEQUENCE [LARGE SCALE GENOMIC DNA]</scope>
    <source>
        <strain evidence="1 2">BH1</strain>
    </source>
</reference>
<dbReference type="PANTHER" id="PTHR37816">
    <property type="entry name" value="YALI0E33011P"/>
    <property type="match status" value="1"/>
</dbReference>
<dbReference type="Proteomes" id="UP000011651">
    <property type="component" value="Unassembled WGS sequence"/>
</dbReference>
<dbReference type="AlphaFoldDB" id="L9UA58"/>
<gene>
    <name evidence="1" type="ORF">HALTITAN_2001</name>
</gene>
<organism evidence="1 2">
    <name type="scientific">Vreelandella titanicae BH1</name>
    <dbReference type="NCBI Taxonomy" id="1204738"/>
    <lineage>
        <taxon>Bacteria</taxon>
        <taxon>Pseudomonadati</taxon>
        <taxon>Pseudomonadota</taxon>
        <taxon>Gammaproteobacteria</taxon>
        <taxon>Oceanospirillales</taxon>
        <taxon>Halomonadaceae</taxon>
        <taxon>Vreelandella</taxon>
    </lineage>
</organism>
<keyword evidence="1" id="KW-0808">Transferase</keyword>
<dbReference type="EMBL" id="AOPO01000008">
    <property type="protein sequence ID" value="ELY21128.1"/>
    <property type="molecule type" value="Genomic_DNA"/>
</dbReference>
<dbReference type="SUPFAM" id="SSF52540">
    <property type="entry name" value="P-loop containing nucleoside triphosphate hydrolases"/>
    <property type="match status" value="1"/>
</dbReference>